<evidence type="ECO:0000313" key="3">
    <source>
        <dbReference type="Proteomes" id="UP000295238"/>
    </source>
</evidence>
<dbReference type="GO" id="GO:0003676">
    <property type="term" value="F:nucleic acid binding"/>
    <property type="evidence" value="ECO:0007669"/>
    <property type="project" value="InterPro"/>
</dbReference>
<dbReference type="CDD" id="cd00085">
    <property type="entry name" value="HNHc"/>
    <property type="match status" value="1"/>
</dbReference>
<keyword evidence="2" id="KW-0255">Endonuclease</keyword>
<reference evidence="2 3" key="1">
    <citation type="submission" date="2019-03" db="EMBL/GenBank/DDBJ databases">
        <title>Rhizobium sp. nov., an bacterium isolated from biocrust in Mu Us Desert.</title>
        <authorList>
            <person name="Lixiong L."/>
        </authorList>
    </citation>
    <scope>NUCLEOTIDE SEQUENCE [LARGE SCALE GENOMIC DNA]</scope>
    <source>
        <strain evidence="2 3">SPY-1</strain>
    </source>
</reference>
<dbReference type="Pfam" id="PF01844">
    <property type="entry name" value="HNH"/>
    <property type="match status" value="1"/>
</dbReference>
<keyword evidence="2" id="KW-0378">Hydrolase</keyword>
<dbReference type="InterPro" id="IPR002711">
    <property type="entry name" value="HNH"/>
</dbReference>
<protein>
    <submittedName>
        <fullName evidence="2">HNH endonuclease</fullName>
    </submittedName>
</protein>
<dbReference type="Proteomes" id="UP000295238">
    <property type="component" value="Unassembled WGS sequence"/>
</dbReference>
<dbReference type="SMART" id="SM00507">
    <property type="entry name" value="HNHc"/>
    <property type="match status" value="1"/>
</dbReference>
<dbReference type="AlphaFoldDB" id="A0A4R5ULA5"/>
<feature type="domain" description="HNH nuclease" evidence="1">
    <location>
        <begin position="55"/>
        <end position="104"/>
    </location>
</feature>
<gene>
    <name evidence="2" type="ORF">E2F50_00100</name>
</gene>
<name>A0A4R5ULA5_9HYPH</name>
<dbReference type="InterPro" id="IPR003615">
    <property type="entry name" value="HNH_nuc"/>
</dbReference>
<proteinExistence type="predicted"/>
<accession>A0A4R5ULA5</accession>
<keyword evidence="3" id="KW-1185">Reference proteome</keyword>
<dbReference type="GO" id="GO:0004519">
    <property type="term" value="F:endonuclease activity"/>
    <property type="evidence" value="ECO:0007669"/>
    <property type="project" value="UniProtKB-KW"/>
</dbReference>
<dbReference type="EMBL" id="SMTL01000001">
    <property type="protein sequence ID" value="TDK38602.1"/>
    <property type="molecule type" value="Genomic_DNA"/>
</dbReference>
<keyword evidence="2" id="KW-0540">Nuclease</keyword>
<organism evidence="2 3">
    <name type="scientific">Rhizobium deserti</name>
    <dbReference type="NCBI Taxonomy" id="2547961"/>
    <lineage>
        <taxon>Bacteria</taxon>
        <taxon>Pseudomonadati</taxon>
        <taxon>Pseudomonadota</taxon>
        <taxon>Alphaproteobacteria</taxon>
        <taxon>Hyphomicrobiales</taxon>
        <taxon>Rhizobiaceae</taxon>
        <taxon>Rhizobium/Agrobacterium group</taxon>
        <taxon>Rhizobium</taxon>
    </lineage>
</organism>
<dbReference type="GO" id="GO:0008270">
    <property type="term" value="F:zinc ion binding"/>
    <property type="evidence" value="ECO:0007669"/>
    <property type="project" value="InterPro"/>
</dbReference>
<comment type="caution">
    <text evidence="2">The sequence shown here is derived from an EMBL/GenBank/DDBJ whole genome shotgun (WGS) entry which is preliminary data.</text>
</comment>
<sequence length="118" mass="13862">MPYRAPAICTYCNQAHPAGVKCERALQANRERKARFDQKRPTARQRGYTAQWERESKAFMAVYPSCRRCGQRAALVDHIEPHRGDQELFWRRTNWQPLCTPCHSSAKQSAERRDQKEK</sequence>
<evidence type="ECO:0000313" key="2">
    <source>
        <dbReference type="EMBL" id="TDK38602.1"/>
    </source>
</evidence>
<dbReference type="OrthoDB" id="5292295at2"/>
<dbReference type="Gene3D" id="1.10.30.50">
    <property type="match status" value="1"/>
</dbReference>
<evidence type="ECO:0000259" key="1">
    <source>
        <dbReference type="SMART" id="SM00507"/>
    </source>
</evidence>